<dbReference type="Proteomes" id="UP000784294">
    <property type="component" value="Unassembled WGS sequence"/>
</dbReference>
<reference evidence="2" key="1">
    <citation type="submission" date="2018-11" db="EMBL/GenBank/DDBJ databases">
        <authorList>
            <consortium name="Pathogen Informatics"/>
        </authorList>
    </citation>
    <scope>NUCLEOTIDE SEQUENCE</scope>
</reference>
<accession>A0A3S5AKP3</accession>
<feature type="region of interest" description="Disordered" evidence="1">
    <location>
        <begin position="41"/>
        <end position="85"/>
    </location>
</feature>
<evidence type="ECO:0000313" key="3">
    <source>
        <dbReference type="Proteomes" id="UP000784294"/>
    </source>
</evidence>
<dbReference type="AlphaFoldDB" id="A0A3S5AKP3"/>
<protein>
    <submittedName>
        <fullName evidence="2">Uncharacterized protein</fullName>
    </submittedName>
</protein>
<sequence length="143" mass="15861">MPWRHSVRGNKVWLFWSHPFLLPNTEQTNKVCPCCRVPRGGERSRVAGRQGADLPSTRQFGSERRRAAPKMTESRLAAASKNKSGHVHKLNHSMVCLCLLGTTAQTVPPPPPACPKWALGQESRSACCLRLQAHKPCSHAQCM</sequence>
<evidence type="ECO:0000256" key="1">
    <source>
        <dbReference type="SAM" id="MobiDB-lite"/>
    </source>
</evidence>
<keyword evidence="3" id="KW-1185">Reference proteome</keyword>
<gene>
    <name evidence="2" type="ORF">PXEA_LOCUS19659</name>
</gene>
<dbReference type="EMBL" id="CAAALY010078808">
    <property type="protein sequence ID" value="VEL26219.1"/>
    <property type="molecule type" value="Genomic_DNA"/>
</dbReference>
<comment type="caution">
    <text evidence="2">The sequence shown here is derived from an EMBL/GenBank/DDBJ whole genome shotgun (WGS) entry which is preliminary data.</text>
</comment>
<name>A0A3S5AKP3_9PLAT</name>
<proteinExistence type="predicted"/>
<organism evidence="2 3">
    <name type="scientific">Protopolystoma xenopodis</name>
    <dbReference type="NCBI Taxonomy" id="117903"/>
    <lineage>
        <taxon>Eukaryota</taxon>
        <taxon>Metazoa</taxon>
        <taxon>Spiralia</taxon>
        <taxon>Lophotrochozoa</taxon>
        <taxon>Platyhelminthes</taxon>
        <taxon>Monogenea</taxon>
        <taxon>Polyopisthocotylea</taxon>
        <taxon>Polystomatidea</taxon>
        <taxon>Polystomatidae</taxon>
        <taxon>Protopolystoma</taxon>
    </lineage>
</organism>
<evidence type="ECO:0000313" key="2">
    <source>
        <dbReference type="EMBL" id="VEL26219.1"/>
    </source>
</evidence>